<keyword evidence="1" id="KW-0472">Membrane</keyword>
<name>A0ABQ3WCB1_9ACTN</name>
<keyword evidence="1" id="KW-0812">Transmembrane</keyword>
<dbReference type="RefSeq" id="WP_204295272.1">
    <property type="nucleotide sequence ID" value="NZ_BAAAGQ010000007.1"/>
</dbReference>
<keyword evidence="1" id="KW-1133">Transmembrane helix</keyword>
<evidence type="ECO:0008006" key="3">
    <source>
        <dbReference type="Google" id="ProtNLM"/>
    </source>
</evidence>
<accession>A0ABQ3WCB1</accession>
<gene>
    <name evidence="2" type="ORF">Aca07nite_19440</name>
</gene>
<organism evidence="2">
    <name type="scientific">Actinoplanes campanulatus</name>
    <dbReference type="NCBI Taxonomy" id="113559"/>
    <lineage>
        <taxon>Bacteria</taxon>
        <taxon>Bacillati</taxon>
        <taxon>Actinomycetota</taxon>
        <taxon>Actinomycetes</taxon>
        <taxon>Micromonosporales</taxon>
        <taxon>Micromonosporaceae</taxon>
        <taxon>Actinoplanes</taxon>
    </lineage>
</organism>
<comment type="caution">
    <text evidence="2">The sequence shown here is derived from an EMBL/GenBank/DDBJ whole genome shotgun (WGS) entry which is preliminary data.</text>
</comment>
<evidence type="ECO:0000256" key="1">
    <source>
        <dbReference type="SAM" id="Phobius"/>
    </source>
</evidence>
<feature type="transmembrane region" description="Helical" evidence="1">
    <location>
        <begin position="26"/>
        <end position="47"/>
    </location>
</feature>
<proteinExistence type="predicted"/>
<evidence type="ECO:0000313" key="2">
    <source>
        <dbReference type="EMBL" id="GID44669.1"/>
    </source>
</evidence>
<reference evidence="2" key="1">
    <citation type="submission" date="2021-01" db="EMBL/GenBank/DDBJ databases">
        <title>Whole genome shotgun sequence of Actinoplanes capillaceus NBRC 16408.</title>
        <authorList>
            <person name="Komaki H."/>
            <person name="Tamura T."/>
        </authorList>
    </citation>
    <scope>NUCLEOTIDE SEQUENCE [LARGE SCALE GENOMIC DNA]</scope>
    <source>
        <strain evidence="2">NBRC 16408</strain>
    </source>
</reference>
<sequence>MRILLILLAVVGALVAAGFYLLPLLIAHGPAVLGFLGAVLLVIAAVIPRRKPTCRGHHCPGCDH</sequence>
<dbReference type="EMBL" id="BOMF01000035">
    <property type="protein sequence ID" value="GID44669.1"/>
    <property type="molecule type" value="Genomic_DNA"/>
</dbReference>
<protein>
    <recommendedName>
        <fullName evidence="3">PEP-CTERM protein-sorting domain-containing protein</fullName>
    </recommendedName>
</protein>